<dbReference type="PANTHER" id="PTHR14021">
    <property type="entry name" value="IRON-SULFUR CLUSTER CO-CHAPERONE PROTEIN HSCB"/>
    <property type="match status" value="1"/>
</dbReference>
<protein>
    <recommendedName>
        <fullName evidence="4">Co-chaperone protein HscB homolog</fullName>
    </recommendedName>
</protein>
<evidence type="ECO:0000313" key="7">
    <source>
        <dbReference type="Proteomes" id="UP000190896"/>
    </source>
</evidence>
<dbReference type="GO" id="GO:0051259">
    <property type="term" value="P:protein complex oligomerization"/>
    <property type="evidence" value="ECO:0007669"/>
    <property type="project" value="InterPro"/>
</dbReference>
<reference evidence="6 7" key="1">
    <citation type="submission" date="2016-11" db="EMBL/GenBank/DDBJ databases">
        <title>Mixed transmission modes and dynamic genome evolution in an obligate animal-bacterial symbiosis.</title>
        <authorList>
            <person name="Russell S.L."/>
            <person name="Corbett-Detig R.B."/>
            <person name="Cavanaugh C.M."/>
        </authorList>
    </citation>
    <scope>NUCLEOTIDE SEQUENCE [LARGE SCALE GENOMIC DNA]</scope>
    <source>
        <strain evidence="6">Se-Cadez</strain>
    </source>
</reference>
<dbReference type="SUPFAM" id="SSF46565">
    <property type="entry name" value="Chaperone J-domain"/>
    <property type="match status" value="1"/>
</dbReference>
<feature type="domain" description="J" evidence="5">
    <location>
        <begin position="7"/>
        <end position="79"/>
    </location>
</feature>
<keyword evidence="7" id="KW-1185">Reference proteome</keyword>
<dbReference type="Pfam" id="PF07743">
    <property type="entry name" value="HSCB_C"/>
    <property type="match status" value="1"/>
</dbReference>
<evidence type="ECO:0000256" key="2">
    <source>
        <dbReference type="ARBA" id="ARBA00023186"/>
    </source>
</evidence>
<dbReference type="SUPFAM" id="SSF47144">
    <property type="entry name" value="HSC20 (HSCB), C-terminal oligomerisation domain"/>
    <property type="match status" value="1"/>
</dbReference>
<dbReference type="PANTHER" id="PTHR14021:SF15">
    <property type="entry name" value="IRON-SULFUR CLUSTER CO-CHAPERONE PROTEIN HSCB"/>
    <property type="match status" value="1"/>
</dbReference>
<organism evidence="6 7">
    <name type="scientific">Solemya velesiana gill symbiont</name>
    <dbReference type="NCBI Taxonomy" id="1918948"/>
    <lineage>
        <taxon>Bacteria</taxon>
        <taxon>Pseudomonadati</taxon>
        <taxon>Pseudomonadota</taxon>
        <taxon>Gammaproteobacteria</taxon>
        <taxon>sulfur-oxidizing symbionts</taxon>
    </lineage>
</organism>
<evidence type="ECO:0000256" key="4">
    <source>
        <dbReference type="HAMAP-Rule" id="MF_00682"/>
    </source>
</evidence>
<dbReference type="InterPro" id="IPR009073">
    <property type="entry name" value="HscB_oligo_C"/>
</dbReference>
<evidence type="ECO:0000256" key="1">
    <source>
        <dbReference type="ARBA" id="ARBA00010476"/>
    </source>
</evidence>
<dbReference type="InterPro" id="IPR004640">
    <property type="entry name" value="HscB"/>
</dbReference>
<dbReference type="GO" id="GO:0001671">
    <property type="term" value="F:ATPase activator activity"/>
    <property type="evidence" value="ECO:0007669"/>
    <property type="project" value="InterPro"/>
</dbReference>
<dbReference type="InterPro" id="IPR036386">
    <property type="entry name" value="HscB_C_sf"/>
</dbReference>
<dbReference type="HAMAP" id="MF_00682">
    <property type="entry name" value="HscB"/>
    <property type="match status" value="1"/>
</dbReference>
<dbReference type="EMBL" id="MPRJ01000051">
    <property type="protein sequence ID" value="OOZ36174.1"/>
    <property type="molecule type" value="Genomic_DNA"/>
</dbReference>
<evidence type="ECO:0000259" key="5">
    <source>
        <dbReference type="PROSITE" id="PS50076"/>
    </source>
</evidence>
<dbReference type="GO" id="GO:0006457">
    <property type="term" value="P:protein folding"/>
    <property type="evidence" value="ECO:0007669"/>
    <property type="project" value="UniProtKB-UniRule"/>
</dbReference>
<dbReference type="GO" id="GO:0044571">
    <property type="term" value="P:[2Fe-2S] cluster assembly"/>
    <property type="evidence" value="ECO:0007669"/>
    <property type="project" value="InterPro"/>
</dbReference>
<dbReference type="RefSeq" id="WP_078487570.1">
    <property type="nucleotide sequence ID" value="NZ_MPRJ01000051.1"/>
</dbReference>
<evidence type="ECO:0000256" key="3">
    <source>
        <dbReference type="ARBA" id="ARBA00025596"/>
    </source>
</evidence>
<keyword evidence="2 4" id="KW-0143">Chaperone</keyword>
<accession>A0A1T2KTL1</accession>
<dbReference type="Gene3D" id="1.20.1280.20">
    <property type="entry name" value="HscB, C-terminal domain"/>
    <property type="match status" value="1"/>
</dbReference>
<name>A0A1T2KTL1_9GAMM</name>
<dbReference type="NCBIfam" id="NF003449">
    <property type="entry name" value="PRK05014.1"/>
    <property type="match status" value="1"/>
</dbReference>
<comment type="function">
    <text evidence="3 4">Co-chaperone involved in the maturation of iron-sulfur cluster-containing proteins. Seems to help targeting proteins to be folded toward HscA.</text>
</comment>
<sequence length="181" mass="21077">MLDFSKNYFELFGLSAGYIIDVEQLAGRYRELQRVVHPDRYANASEQERRISMQGATRINEAFDTLKDPILRARYLLSLNGIDVAAQKETTQDTAFLMEQLELREQLEEARSAEDPYEVIADLMNGINRKINTLIGQMAVQFEESTPEQLEQAREILRKMQFLQKLRYDAESLETELDEVY</sequence>
<comment type="subunit">
    <text evidence="4">Interacts with HscA and stimulates its ATPase activity.</text>
</comment>
<evidence type="ECO:0000313" key="6">
    <source>
        <dbReference type="EMBL" id="OOZ36174.1"/>
    </source>
</evidence>
<dbReference type="GO" id="GO:0051087">
    <property type="term" value="F:protein-folding chaperone binding"/>
    <property type="evidence" value="ECO:0007669"/>
    <property type="project" value="InterPro"/>
</dbReference>
<gene>
    <name evidence="4" type="primary">hscB</name>
    <name evidence="6" type="ORF">BOW51_08415</name>
</gene>
<dbReference type="GO" id="GO:1990230">
    <property type="term" value="C:iron-sulfur cluster transfer complex"/>
    <property type="evidence" value="ECO:0007669"/>
    <property type="project" value="TreeGrafter"/>
</dbReference>
<dbReference type="Proteomes" id="UP000190896">
    <property type="component" value="Unassembled WGS sequence"/>
</dbReference>
<dbReference type="NCBIfam" id="TIGR00714">
    <property type="entry name" value="hscB"/>
    <property type="match status" value="1"/>
</dbReference>
<dbReference type="SMART" id="SM00271">
    <property type="entry name" value="DnaJ"/>
    <property type="match status" value="1"/>
</dbReference>
<dbReference type="InterPro" id="IPR036869">
    <property type="entry name" value="J_dom_sf"/>
</dbReference>
<comment type="similarity">
    <text evidence="1 4">Belongs to the HscB family.</text>
</comment>
<dbReference type="CDD" id="cd06257">
    <property type="entry name" value="DnaJ"/>
    <property type="match status" value="1"/>
</dbReference>
<dbReference type="InterPro" id="IPR001623">
    <property type="entry name" value="DnaJ_domain"/>
</dbReference>
<dbReference type="Gene3D" id="1.10.287.110">
    <property type="entry name" value="DnaJ domain"/>
    <property type="match status" value="1"/>
</dbReference>
<dbReference type="PROSITE" id="PS50076">
    <property type="entry name" value="DNAJ_2"/>
    <property type="match status" value="1"/>
</dbReference>
<dbReference type="AlphaFoldDB" id="A0A1T2KTL1"/>
<comment type="caution">
    <text evidence="6">The sequence shown here is derived from an EMBL/GenBank/DDBJ whole genome shotgun (WGS) entry which is preliminary data.</text>
</comment>
<proteinExistence type="inferred from homology"/>
<dbReference type="OrthoDB" id="287587at2"/>